<accession>A0A6A6LYA7</accession>
<comment type="caution">
    <text evidence="3">The sequence shown here is derived from an EMBL/GenBank/DDBJ whole genome shotgun (WGS) entry which is preliminary data.</text>
</comment>
<dbReference type="AlphaFoldDB" id="A0A6A6LYA7"/>
<evidence type="ECO:0000313" key="4">
    <source>
        <dbReference type="Proteomes" id="UP000467840"/>
    </source>
</evidence>
<dbReference type="InterPro" id="IPR057710">
    <property type="entry name" value="DUF7950"/>
</dbReference>
<name>A0A6A6LYA7_HEVBR</name>
<reference evidence="3 4" key="1">
    <citation type="journal article" date="2020" name="Mol. Plant">
        <title>The Chromosome-Based Rubber Tree Genome Provides New Insights into Spurge Genome Evolution and Rubber Biosynthesis.</title>
        <authorList>
            <person name="Liu J."/>
            <person name="Shi C."/>
            <person name="Shi C.C."/>
            <person name="Li W."/>
            <person name="Zhang Q.J."/>
            <person name="Zhang Y."/>
            <person name="Li K."/>
            <person name="Lu H.F."/>
            <person name="Shi C."/>
            <person name="Zhu S.T."/>
            <person name="Xiao Z.Y."/>
            <person name="Nan H."/>
            <person name="Yue Y."/>
            <person name="Zhu X.G."/>
            <person name="Wu Y."/>
            <person name="Hong X.N."/>
            <person name="Fan G.Y."/>
            <person name="Tong Y."/>
            <person name="Zhang D."/>
            <person name="Mao C.L."/>
            <person name="Liu Y.L."/>
            <person name="Hao S.J."/>
            <person name="Liu W.Q."/>
            <person name="Lv M.Q."/>
            <person name="Zhang H.B."/>
            <person name="Liu Y."/>
            <person name="Hu-Tang G.R."/>
            <person name="Wang J.P."/>
            <person name="Wang J.H."/>
            <person name="Sun Y.H."/>
            <person name="Ni S.B."/>
            <person name="Chen W.B."/>
            <person name="Zhang X.C."/>
            <person name="Jiao Y.N."/>
            <person name="Eichler E.E."/>
            <person name="Li G.H."/>
            <person name="Liu X."/>
            <person name="Gao L.Z."/>
        </authorList>
    </citation>
    <scope>NUCLEOTIDE SEQUENCE [LARGE SCALE GENOMIC DNA]</scope>
    <source>
        <strain evidence="4">cv. GT1</strain>
        <tissue evidence="3">Leaf</tissue>
    </source>
</reference>
<feature type="compositionally biased region" description="Basic and acidic residues" evidence="1">
    <location>
        <begin position="121"/>
        <end position="137"/>
    </location>
</feature>
<protein>
    <recommendedName>
        <fullName evidence="2">DUF7950 domain-containing protein</fullName>
    </recommendedName>
</protein>
<dbReference type="PANTHER" id="PTHR33595:SF4">
    <property type="entry name" value="EMB|CAB62340.1"/>
    <property type="match status" value="1"/>
</dbReference>
<sequence>MLRFRPIAPKPATDGWKPENKNGLVTSVRTKRKYVRVKKTNEYYKRRKRKSSDLERAGREDDSNEKLFTLQLLPEKTDLKKNSPLVKGSSSGVDRTDRKDQVQEHTDPSVLFESRTQKQSRVGERSIQKDGVVRPENTDGPYSSVEEIITVRLVMKEKILPYLYYPTFTCWVRLQYTWPKEKFSQMFPCDVWKMESGGFAWRLDVKAALSLGL</sequence>
<keyword evidence="4" id="KW-1185">Reference proteome</keyword>
<evidence type="ECO:0000259" key="2">
    <source>
        <dbReference type="Pfam" id="PF25821"/>
    </source>
</evidence>
<dbReference type="Pfam" id="PF25821">
    <property type="entry name" value="DUF7950"/>
    <property type="match status" value="1"/>
</dbReference>
<dbReference type="Proteomes" id="UP000467840">
    <property type="component" value="Chromosome 9"/>
</dbReference>
<feature type="region of interest" description="Disordered" evidence="1">
    <location>
        <begin position="79"/>
        <end position="139"/>
    </location>
</feature>
<feature type="compositionally biased region" description="Basic and acidic residues" evidence="1">
    <location>
        <begin position="51"/>
        <end position="65"/>
    </location>
</feature>
<feature type="domain" description="DUF7950" evidence="2">
    <location>
        <begin position="144"/>
        <end position="210"/>
    </location>
</feature>
<gene>
    <name evidence="3" type="ORF">GH714_009279</name>
</gene>
<dbReference type="EMBL" id="JAAGAX010000008">
    <property type="protein sequence ID" value="KAF2305984.1"/>
    <property type="molecule type" value="Genomic_DNA"/>
</dbReference>
<organism evidence="3 4">
    <name type="scientific">Hevea brasiliensis</name>
    <name type="common">Para rubber tree</name>
    <name type="synonym">Siphonia brasiliensis</name>
    <dbReference type="NCBI Taxonomy" id="3981"/>
    <lineage>
        <taxon>Eukaryota</taxon>
        <taxon>Viridiplantae</taxon>
        <taxon>Streptophyta</taxon>
        <taxon>Embryophyta</taxon>
        <taxon>Tracheophyta</taxon>
        <taxon>Spermatophyta</taxon>
        <taxon>Magnoliopsida</taxon>
        <taxon>eudicotyledons</taxon>
        <taxon>Gunneridae</taxon>
        <taxon>Pentapetalae</taxon>
        <taxon>rosids</taxon>
        <taxon>fabids</taxon>
        <taxon>Malpighiales</taxon>
        <taxon>Euphorbiaceae</taxon>
        <taxon>Crotonoideae</taxon>
        <taxon>Micrandreae</taxon>
        <taxon>Hevea</taxon>
    </lineage>
</organism>
<evidence type="ECO:0000256" key="1">
    <source>
        <dbReference type="SAM" id="MobiDB-lite"/>
    </source>
</evidence>
<feature type="region of interest" description="Disordered" evidence="1">
    <location>
        <begin position="1"/>
        <end position="67"/>
    </location>
</feature>
<proteinExistence type="predicted"/>
<dbReference type="PANTHER" id="PTHR33595">
    <property type="entry name" value="VON WILLEBRAND FACTOR A DOMAIN PROTEIN"/>
    <property type="match status" value="1"/>
</dbReference>
<feature type="compositionally biased region" description="Basic and acidic residues" evidence="1">
    <location>
        <begin position="94"/>
        <end position="107"/>
    </location>
</feature>
<feature type="compositionally biased region" description="Basic residues" evidence="1">
    <location>
        <begin position="29"/>
        <end position="38"/>
    </location>
</feature>
<evidence type="ECO:0000313" key="3">
    <source>
        <dbReference type="EMBL" id="KAF2305984.1"/>
    </source>
</evidence>